<evidence type="ECO:0000313" key="3">
    <source>
        <dbReference type="EMBL" id="MFD1044736.1"/>
    </source>
</evidence>
<keyword evidence="2" id="KW-0732">Signal</keyword>
<feature type="compositionally biased region" description="Polar residues" evidence="1">
    <location>
        <begin position="47"/>
        <end position="57"/>
    </location>
</feature>
<dbReference type="EMBL" id="JBHTIS010000113">
    <property type="protein sequence ID" value="MFD1044736.1"/>
    <property type="molecule type" value="Genomic_DNA"/>
</dbReference>
<keyword evidence="4" id="KW-1185">Reference proteome</keyword>
<protein>
    <submittedName>
        <fullName evidence="3">DUF3558 family protein</fullName>
    </submittedName>
</protein>
<gene>
    <name evidence="3" type="ORF">ACFQ1S_03575</name>
</gene>
<proteinExistence type="predicted"/>
<organism evidence="3 4">
    <name type="scientific">Kibdelosporangium lantanae</name>
    <dbReference type="NCBI Taxonomy" id="1497396"/>
    <lineage>
        <taxon>Bacteria</taxon>
        <taxon>Bacillati</taxon>
        <taxon>Actinomycetota</taxon>
        <taxon>Actinomycetes</taxon>
        <taxon>Pseudonocardiales</taxon>
        <taxon>Pseudonocardiaceae</taxon>
        <taxon>Kibdelosporangium</taxon>
    </lineage>
</organism>
<accession>A0ABW3M234</accession>
<evidence type="ECO:0000313" key="4">
    <source>
        <dbReference type="Proteomes" id="UP001597045"/>
    </source>
</evidence>
<dbReference type="PROSITE" id="PS51257">
    <property type="entry name" value="PROKAR_LIPOPROTEIN"/>
    <property type="match status" value="1"/>
</dbReference>
<evidence type="ECO:0000256" key="2">
    <source>
        <dbReference type="SAM" id="SignalP"/>
    </source>
</evidence>
<dbReference type="Proteomes" id="UP001597045">
    <property type="component" value="Unassembled WGS sequence"/>
</dbReference>
<dbReference type="InterPro" id="IPR024520">
    <property type="entry name" value="DUF3558"/>
</dbReference>
<dbReference type="Pfam" id="PF12079">
    <property type="entry name" value="DUF3558"/>
    <property type="match status" value="1"/>
</dbReference>
<feature type="signal peptide" evidence="2">
    <location>
        <begin position="1"/>
        <end position="20"/>
    </location>
</feature>
<sequence length="188" mass="19091">MKRSVLVASVLVALTGSLVACKSETPGLPSASTNTKATNGGGGPFSETETSDPTTKTGVAPGPLAGMAACSLLTSADVSSLGVTSPGKEDDSIKSSPMCTYQKSGSFTITTSIYNELGLKDVTARGTLKQLTIGSHEAVQGMAGLCAISMKTSETSRVDVTGQSTTSDQASCDLAHQVAEIVEKKLPK</sequence>
<name>A0ABW3M234_9PSEU</name>
<reference evidence="4" key="1">
    <citation type="journal article" date="2019" name="Int. J. Syst. Evol. Microbiol.">
        <title>The Global Catalogue of Microorganisms (GCM) 10K type strain sequencing project: providing services to taxonomists for standard genome sequencing and annotation.</title>
        <authorList>
            <consortium name="The Broad Institute Genomics Platform"/>
            <consortium name="The Broad Institute Genome Sequencing Center for Infectious Disease"/>
            <person name="Wu L."/>
            <person name="Ma J."/>
        </authorList>
    </citation>
    <scope>NUCLEOTIDE SEQUENCE [LARGE SCALE GENOMIC DNA]</scope>
    <source>
        <strain evidence="4">JCM 31486</strain>
    </source>
</reference>
<feature type="chain" id="PRO_5045379146" evidence="2">
    <location>
        <begin position="21"/>
        <end position="188"/>
    </location>
</feature>
<comment type="caution">
    <text evidence="3">The sequence shown here is derived from an EMBL/GenBank/DDBJ whole genome shotgun (WGS) entry which is preliminary data.</text>
</comment>
<evidence type="ECO:0000256" key="1">
    <source>
        <dbReference type="SAM" id="MobiDB-lite"/>
    </source>
</evidence>
<feature type="region of interest" description="Disordered" evidence="1">
    <location>
        <begin position="25"/>
        <end position="61"/>
    </location>
</feature>